<proteinExistence type="predicted"/>
<keyword evidence="2" id="KW-0732">Signal</keyword>
<sequence>MIVSLSTLLIFEFCMYTGIQDYIQHATTKSIIISSATFPGARSPVRTSIISCHPLNSKQKRFRRNTWKNMILNQEKATSGEDYRPRMRAAQSTPRLKQSTIPSTQPTCRPKSTRQRLVVKE</sequence>
<evidence type="ECO:0000256" key="2">
    <source>
        <dbReference type="SAM" id="SignalP"/>
    </source>
</evidence>
<evidence type="ECO:0000313" key="4">
    <source>
        <dbReference type="Proteomes" id="UP000593571"/>
    </source>
</evidence>
<feature type="chain" id="PRO_5029834685" description="Secreted protein" evidence="2">
    <location>
        <begin position="21"/>
        <end position="121"/>
    </location>
</feature>
<name>A0A7J8EKM0_ROUAE</name>
<gene>
    <name evidence="3" type="ORF">HJG63_012457</name>
</gene>
<evidence type="ECO:0000256" key="1">
    <source>
        <dbReference type="SAM" id="MobiDB-lite"/>
    </source>
</evidence>
<protein>
    <recommendedName>
        <fullName evidence="5">Secreted protein</fullName>
    </recommendedName>
</protein>
<feature type="region of interest" description="Disordered" evidence="1">
    <location>
        <begin position="75"/>
        <end position="121"/>
    </location>
</feature>
<feature type="compositionally biased region" description="Polar residues" evidence="1">
    <location>
        <begin position="90"/>
        <end position="107"/>
    </location>
</feature>
<keyword evidence="4" id="KW-1185">Reference proteome</keyword>
<dbReference type="EMBL" id="JACASE010000009">
    <property type="protein sequence ID" value="KAF6435699.1"/>
    <property type="molecule type" value="Genomic_DNA"/>
</dbReference>
<comment type="caution">
    <text evidence="3">The sequence shown here is derived from an EMBL/GenBank/DDBJ whole genome shotgun (WGS) entry which is preliminary data.</text>
</comment>
<organism evidence="3 4">
    <name type="scientific">Rousettus aegyptiacus</name>
    <name type="common">Egyptian fruit bat</name>
    <name type="synonym">Pteropus aegyptiacus</name>
    <dbReference type="NCBI Taxonomy" id="9407"/>
    <lineage>
        <taxon>Eukaryota</taxon>
        <taxon>Metazoa</taxon>
        <taxon>Chordata</taxon>
        <taxon>Craniata</taxon>
        <taxon>Vertebrata</taxon>
        <taxon>Euteleostomi</taxon>
        <taxon>Mammalia</taxon>
        <taxon>Eutheria</taxon>
        <taxon>Laurasiatheria</taxon>
        <taxon>Chiroptera</taxon>
        <taxon>Yinpterochiroptera</taxon>
        <taxon>Pteropodoidea</taxon>
        <taxon>Pteropodidae</taxon>
        <taxon>Rousettinae</taxon>
        <taxon>Rousettus</taxon>
    </lineage>
</organism>
<reference evidence="3 4" key="1">
    <citation type="journal article" date="2020" name="Nature">
        <title>Six reference-quality genomes reveal evolution of bat adaptations.</title>
        <authorList>
            <person name="Jebb D."/>
            <person name="Huang Z."/>
            <person name="Pippel M."/>
            <person name="Hughes G.M."/>
            <person name="Lavrichenko K."/>
            <person name="Devanna P."/>
            <person name="Winkler S."/>
            <person name="Jermiin L.S."/>
            <person name="Skirmuntt E.C."/>
            <person name="Katzourakis A."/>
            <person name="Burkitt-Gray L."/>
            <person name="Ray D.A."/>
            <person name="Sullivan K.A.M."/>
            <person name="Roscito J.G."/>
            <person name="Kirilenko B.M."/>
            <person name="Davalos L.M."/>
            <person name="Corthals A.P."/>
            <person name="Power M.L."/>
            <person name="Jones G."/>
            <person name="Ransome R.D."/>
            <person name="Dechmann D.K.N."/>
            <person name="Locatelli A.G."/>
            <person name="Puechmaille S.J."/>
            <person name="Fedrigo O."/>
            <person name="Jarvis E.D."/>
            <person name="Hiller M."/>
            <person name="Vernes S.C."/>
            <person name="Myers E.W."/>
            <person name="Teeling E.C."/>
        </authorList>
    </citation>
    <scope>NUCLEOTIDE SEQUENCE [LARGE SCALE GENOMIC DNA]</scope>
    <source>
        <strain evidence="3">MRouAeg1</strain>
        <tissue evidence="3">Muscle</tissue>
    </source>
</reference>
<evidence type="ECO:0008006" key="5">
    <source>
        <dbReference type="Google" id="ProtNLM"/>
    </source>
</evidence>
<evidence type="ECO:0000313" key="3">
    <source>
        <dbReference type="EMBL" id="KAF6435699.1"/>
    </source>
</evidence>
<feature type="signal peptide" evidence="2">
    <location>
        <begin position="1"/>
        <end position="20"/>
    </location>
</feature>
<dbReference type="AlphaFoldDB" id="A0A7J8EKM0"/>
<accession>A0A7J8EKM0</accession>
<dbReference type="Proteomes" id="UP000593571">
    <property type="component" value="Unassembled WGS sequence"/>
</dbReference>